<evidence type="ECO:0000313" key="2">
    <source>
        <dbReference type="Proteomes" id="UP000827872"/>
    </source>
</evidence>
<evidence type="ECO:0000313" key="1">
    <source>
        <dbReference type="EMBL" id="KAH7991398.1"/>
    </source>
</evidence>
<proteinExistence type="predicted"/>
<dbReference type="EMBL" id="CM037616">
    <property type="protein sequence ID" value="KAH7991398.1"/>
    <property type="molecule type" value="Genomic_DNA"/>
</dbReference>
<name>A0ACB8EFV1_9SAUR</name>
<protein>
    <submittedName>
        <fullName evidence="1">Uncharacterized protein</fullName>
    </submittedName>
</protein>
<comment type="caution">
    <text evidence="1">The sequence shown here is derived from an EMBL/GenBank/DDBJ whole genome shotgun (WGS) entry which is preliminary data.</text>
</comment>
<organism evidence="1 2">
    <name type="scientific">Sphaerodactylus townsendi</name>
    <dbReference type="NCBI Taxonomy" id="933632"/>
    <lineage>
        <taxon>Eukaryota</taxon>
        <taxon>Metazoa</taxon>
        <taxon>Chordata</taxon>
        <taxon>Craniata</taxon>
        <taxon>Vertebrata</taxon>
        <taxon>Euteleostomi</taxon>
        <taxon>Lepidosauria</taxon>
        <taxon>Squamata</taxon>
        <taxon>Bifurcata</taxon>
        <taxon>Gekkota</taxon>
        <taxon>Sphaerodactylidae</taxon>
        <taxon>Sphaerodactylus</taxon>
    </lineage>
</organism>
<keyword evidence="2" id="KW-1185">Reference proteome</keyword>
<sequence>MITEYIGFSAAGYWKAPVPLPFLSHFTKLHHGNAWPDPQASASRFPGPLIYCVVAGIAAVVLGIFFGGWRIRRRQRREHGLLWLPPGFAPQPGKKRRCRREPVGEDAIGLKPMKSGTEFVEDPDMCPSPHFDGPFSLKDTKEDPDSISDQNQGLSRTKKQAQLNKLSSAEEKKTKVKEVKTQESVCGLTPLMPLAHIPVSEMEESGADRQEEDFGETPLHLAARYSRADAARKLLASGANANARDEWGRTPLHSAIAADALGVFQILLRHRQTDLDASAHDGSTPLILATRLGVENVVEELVANHVDIGATDKRALCPVQSYSKLQPIDFHSASAEGKASHWVAVSQQRQPSRPVSNGAIRDAQDQRKAVYGRPPHKLDLALEKDEGRSQGSDRHLIFEKLPAAPSTLPPAPTLGWRLVCLAQDGVERTRLPPKTPVLGQAGRRLPHACLGLRLPSVEGSPTHCSCRRVLLSSCSKYPIEAPFSAPVLELLVKVELVWVGCNPLPS</sequence>
<reference evidence="1" key="1">
    <citation type="submission" date="2021-08" db="EMBL/GenBank/DDBJ databases">
        <title>The first chromosome-level gecko genome reveals the dynamic sex chromosomes of Neotropical dwarf geckos (Sphaerodactylidae: Sphaerodactylus).</title>
        <authorList>
            <person name="Pinto B.J."/>
            <person name="Keating S.E."/>
            <person name="Gamble T."/>
        </authorList>
    </citation>
    <scope>NUCLEOTIDE SEQUENCE</scope>
    <source>
        <strain evidence="1">TG3544</strain>
    </source>
</reference>
<gene>
    <name evidence="1" type="ORF">K3G42_005617</name>
</gene>
<accession>A0ACB8EFV1</accession>
<dbReference type="Proteomes" id="UP000827872">
    <property type="component" value="Linkage Group LG03"/>
</dbReference>